<keyword evidence="6 13" id="KW-0732">Signal</keyword>
<evidence type="ECO:0000256" key="6">
    <source>
        <dbReference type="ARBA" id="ARBA00022729"/>
    </source>
</evidence>
<name>A0AAV5QLL1_9ASCO</name>
<comment type="subcellular location">
    <subcellularLocation>
        <location evidence="2">Endoplasmic reticulum membrane</location>
        <topology evidence="2">Multi-pass membrane protein</topology>
    </subcellularLocation>
</comment>
<evidence type="ECO:0000256" key="3">
    <source>
        <dbReference type="ARBA" id="ARBA00004922"/>
    </source>
</evidence>
<protein>
    <recommendedName>
        <fullName evidence="11">Ribophorin II</fullName>
    </recommendedName>
    <alternativeName>
        <fullName evidence="10">Ribophorin-2</fullName>
    </alternativeName>
</protein>
<comment type="similarity">
    <text evidence="4">Belongs to the SWP1 family.</text>
</comment>
<dbReference type="GeneID" id="90073820"/>
<feature type="signal peptide" evidence="13">
    <location>
        <begin position="1"/>
        <end position="20"/>
    </location>
</feature>
<proteinExistence type="inferred from homology"/>
<feature type="domain" description="Ribophorin II third" evidence="14">
    <location>
        <begin position="46"/>
        <end position="149"/>
    </location>
</feature>
<dbReference type="InterPro" id="IPR008814">
    <property type="entry name" value="Swp1"/>
</dbReference>
<accession>A0AAV5QLL1</accession>
<dbReference type="Pfam" id="PF23860">
    <property type="entry name" value="Ribophorin_II_3rd"/>
    <property type="match status" value="1"/>
</dbReference>
<evidence type="ECO:0000256" key="12">
    <source>
        <dbReference type="SAM" id="Phobius"/>
    </source>
</evidence>
<sequence length="291" mass="32004">MLSTIKSLFFLVCLLNVAVGFKVHNGVVSVGAKSEKFTCCDPIETPVSITTDKDSIDFKFSVLDPEGKEPYRPNQVVVVLSKQESSLEQSFIPKFNSKNAASVSIAINEISKNLLFFETNSEEPVLDVSIILGDYAINSPVVKKIGSIKFAGSLVKKLSKNYSKPSRSTVKPEIRHIFRSPEKQVSPIIATFFISLIAASFLWFVGTLLAHGTVNLKNFGAASGEPVFYGVYKIAFIGSIIAFEAFFIQYYIGDSIFNLIFKTAILAGPSVWFGSRVFRSLLQKKVQDGKA</sequence>
<dbReference type="InterPro" id="IPR056790">
    <property type="entry name" value="Ribophorin_II_C"/>
</dbReference>
<dbReference type="InterPro" id="IPR055374">
    <property type="entry name" value="Ribophorin_II_3rd"/>
</dbReference>
<evidence type="ECO:0000256" key="11">
    <source>
        <dbReference type="ARBA" id="ARBA00032139"/>
    </source>
</evidence>
<dbReference type="Pfam" id="PF25147">
    <property type="entry name" value="Ribophorin_II_C"/>
    <property type="match status" value="1"/>
</dbReference>
<evidence type="ECO:0000256" key="9">
    <source>
        <dbReference type="ARBA" id="ARBA00023136"/>
    </source>
</evidence>
<dbReference type="PANTHER" id="PTHR12640">
    <property type="entry name" value="RIBOPHORIN II"/>
    <property type="match status" value="1"/>
</dbReference>
<evidence type="ECO:0000259" key="15">
    <source>
        <dbReference type="Pfam" id="PF25147"/>
    </source>
</evidence>
<comment type="caution">
    <text evidence="16">The sequence shown here is derived from an EMBL/GenBank/DDBJ whole genome shotgun (WGS) entry which is preliminary data.</text>
</comment>
<dbReference type="EMBL" id="BTFZ01000011">
    <property type="protein sequence ID" value="GMM35845.1"/>
    <property type="molecule type" value="Genomic_DNA"/>
</dbReference>
<reference evidence="16 17" key="1">
    <citation type="journal article" date="2023" name="Elife">
        <title>Identification of key yeast species and microbe-microbe interactions impacting larval growth of Drosophila in the wild.</title>
        <authorList>
            <person name="Mure A."/>
            <person name="Sugiura Y."/>
            <person name="Maeda R."/>
            <person name="Honda K."/>
            <person name="Sakurai N."/>
            <person name="Takahashi Y."/>
            <person name="Watada M."/>
            <person name="Katoh T."/>
            <person name="Gotoh A."/>
            <person name="Gotoh Y."/>
            <person name="Taniguchi I."/>
            <person name="Nakamura K."/>
            <person name="Hayashi T."/>
            <person name="Katayama T."/>
            <person name="Uemura T."/>
            <person name="Hattori Y."/>
        </authorList>
    </citation>
    <scope>NUCLEOTIDE SEQUENCE [LARGE SCALE GENOMIC DNA]</scope>
    <source>
        <strain evidence="16 17">SC-9</strain>
    </source>
</reference>
<evidence type="ECO:0000256" key="4">
    <source>
        <dbReference type="ARBA" id="ARBA00009038"/>
    </source>
</evidence>
<keyword evidence="5 12" id="KW-0812">Transmembrane</keyword>
<evidence type="ECO:0000256" key="1">
    <source>
        <dbReference type="ARBA" id="ARBA00002791"/>
    </source>
</evidence>
<evidence type="ECO:0000259" key="14">
    <source>
        <dbReference type="Pfam" id="PF23860"/>
    </source>
</evidence>
<gene>
    <name evidence="16" type="ORF">DASC09_031700</name>
</gene>
<evidence type="ECO:0000256" key="13">
    <source>
        <dbReference type="SAM" id="SignalP"/>
    </source>
</evidence>
<feature type="transmembrane region" description="Helical" evidence="12">
    <location>
        <begin position="231"/>
        <end position="250"/>
    </location>
</feature>
<dbReference type="GO" id="GO:0006487">
    <property type="term" value="P:protein N-linked glycosylation"/>
    <property type="evidence" value="ECO:0007669"/>
    <property type="project" value="TreeGrafter"/>
</dbReference>
<feature type="transmembrane region" description="Helical" evidence="12">
    <location>
        <begin position="188"/>
        <end position="210"/>
    </location>
</feature>
<comment type="pathway">
    <text evidence="3">Protein modification; protein glycosylation.</text>
</comment>
<dbReference type="PANTHER" id="PTHR12640:SF0">
    <property type="entry name" value="DOLICHYL-DIPHOSPHOOLIGOSACCHARIDE--PROTEIN GLYCOSYLTRANSFERASE SUBUNIT 2"/>
    <property type="match status" value="1"/>
</dbReference>
<feature type="chain" id="PRO_5044193564" description="Ribophorin II" evidence="13">
    <location>
        <begin position="21"/>
        <end position="291"/>
    </location>
</feature>
<evidence type="ECO:0000256" key="7">
    <source>
        <dbReference type="ARBA" id="ARBA00022824"/>
    </source>
</evidence>
<evidence type="ECO:0000313" key="17">
    <source>
        <dbReference type="Proteomes" id="UP001360560"/>
    </source>
</evidence>
<evidence type="ECO:0000256" key="10">
    <source>
        <dbReference type="ARBA" id="ARBA00030078"/>
    </source>
</evidence>
<feature type="transmembrane region" description="Helical" evidence="12">
    <location>
        <begin position="256"/>
        <end position="275"/>
    </location>
</feature>
<organism evidence="16 17">
    <name type="scientific">Saccharomycopsis crataegensis</name>
    <dbReference type="NCBI Taxonomy" id="43959"/>
    <lineage>
        <taxon>Eukaryota</taxon>
        <taxon>Fungi</taxon>
        <taxon>Dikarya</taxon>
        <taxon>Ascomycota</taxon>
        <taxon>Saccharomycotina</taxon>
        <taxon>Saccharomycetes</taxon>
        <taxon>Saccharomycopsidaceae</taxon>
        <taxon>Saccharomycopsis</taxon>
    </lineage>
</organism>
<dbReference type="Proteomes" id="UP001360560">
    <property type="component" value="Unassembled WGS sequence"/>
</dbReference>
<comment type="function">
    <text evidence="1">Subunit of the oligosaccharyl transferase (OST) complex that catalyzes the initial transfer of a defined glycan (Glc(3)Man(9)GlcNAc(2) in eukaryotes) from the lipid carrier dolichol-pyrophosphate to an asparagine residue within an Asn-X-Ser/Thr consensus motif in nascent polypeptide chains, the first step in protein N-glycosylation. N-glycosylation occurs cotranslationally and the complex associates with the Sec61 complex at the channel-forming translocon complex that mediates protein translocation across the endoplasmic reticulum (ER). All subunits are required for a maximal enzyme activity.</text>
</comment>
<feature type="domain" description="Ribophorin II C-terminal" evidence="15">
    <location>
        <begin position="178"/>
        <end position="284"/>
    </location>
</feature>
<keyword evidence="17" id="KW-1185">Reference proteome</keyword>
<keyword evidence="7" id="KW-0256">Endoplasmic reticulum</keyword>
<evidence type="ECO:0000256" key="2">
    <source>
        <dbReference type="ARBA" id="ARBA00004477"/>
    </source>
</evidence>
<keyword evidence="9 12" id="KW-0472">Membrane</keyword>
<dbReference type="GO" id="GO:0008250">
    <property type="term" value="C:oligosaccharyltransferase complex"/>
    <property type="evidence" value="ECO:0007669"/>
    <property type="project" value="InterPro"/>
</dbReference>
<evidence type="ECO:0000313" key="16">
    <source>
        <dbReference type="EMBL" id="GMM35845.1"/>
    </source>
</evidence>
<evidence type="ECO:0000256" key="8">
    <source>
        <dbReference type="ARBA" id="ARBA00022989"/>
    </source>
</evidence>
<evidence type="ECO:0000256" key="5">
    <source>
        <dbReference type="ARBA" id="ARBA00022692"/>
    </source>
</evidence>
<dbReference type="AlphaFoldDB" id="A0AAV5QLL1"/>
<keyword evidence="8 12" id="KW-1133">Transmembrane helix</keyword>
<dbReference type="RefSeq" id="XP_064852841.1">
    <property type="nucleotide sequence ID" value="XM_064996769.1"/>
</dbReference>